<dbReference type="Proteomes" id="UP001186974">
    <property type="component" value="Unassembled WGS sequence"/>
</dbReference>
<organism evidence="1 2">
    <name type="scientific">Coniosporium uncinatum</name>
    <dbReference type="NCBI Taxonomy" id="93489"/>
    <lineage>
        <taxon>Eukaryota</taxon>
        <taxon>Fungi</taxon>
        <taxon>Dikarya</taxon>
        <taxon>Ascomycota</taxon>
        <taxon>Pezizomycotina</taxon>
        <taxon>Dothideomycetes</taxon>
        <taxon>Dothideomycetes incertae sedis</taxon>
        <taxon>Coniosporium</taxon>
    </lineage>
</organism>
<proteinExistence type="predicted"/>
<name>A0ACC3DPZ3_9PEZI</name>
<keyword evidence="2" id="KW-1185">Reference proteome</keyword>
<evidence type="ECO:0000313" key="1">
    <source>
        <dbReference type="EMBL" id="KAK3078787.1"/>
    </source>
</evidence>
<evidence type="ECO:0000313" key="2">
    <source>
        <dbReference type="Proteomes" id="UP001186974"/>
    </source>
</evidence>
<gene>
    <name evidence="1" type="ORF">LTS18_006620</name>
</gene>
<protein>
    <submittedName>
        <fullName evidence="1">Uncharacterized protein</fullName>
    </submittedName>
</protein>
<comment type="caution">
    <text evidence="1">The sequence shown here is derived from an EMBL/GenBank/DDBJ whole genome shotgun (WGS) entry which is preliminary data.</text>
</comment>
<feature type="non-terminal residue" evidence="1">
    <location>
        <position position="392"/>
    </location>
</feature>
<reference evidence="1" key="1">
    <citation type="submission" date="2024-09" db="EMBL/GenBank/DDBJ databases">
        <title>Black Yeasts Isolated from many extreme environments.</title>
        <authorList>
            <person name="Coleine C."/>
            <person name="Stajich J.E."/>
            <person name="Selbmann L."/>
        </authorList>
    </citation>
    <scope>NUCLEOTIDE SEQUENCE</scope>
    <source>
        <strain evidence="1">CCFEE 5737</strain>
    </source>
</reference>
<sequence length="392" mass="43685">MTDNQFEKSPSRASKASTKSLHDLPSSDPRTNDAFPASTARRTHTSRLQRSYQDHGQSNPLAPFSTGQKNQVNRKNDEQDAHVEQGYYLISPWMDPQQDPKDHLFSLGQPFPHQLRPSMILQRRLQNMFNDEEKAGKFREQLRGRYPGADDDRYRLHRVASEAAREHRDPLLRVKSDQDVEFVSGRLQSDEVGDIGPSRTLQHPPAVDEHAASLRNLEEDSAGGKKGEGDEEEFETQADIDKKMREREQRDWDMLRNRWARLRDRHPEFLAEFLATCIAVFIGLAGGLINKLSYDNSSPGAAALTWGFAITVGVYASGGISGGHLNPVVSVVLAVFRGFSWRLCVQYILGQMLGSFVAGVIAIAVYGDAINHFDPTRSAAGISASALFTAPP</sequence>
<accession>A0ACC3DPZ3</accession>
<dbReference type="EMBL" id="JAWDJW010001613">
    <property type="protein sequence ID" value="KAK3078787.1"/>
    <property type="molecule type" value="Genomic_DNA"/>
</dbReference>